<feature type="signal peptide" evidence="1">
    <location>
        <begin position="1"/>
        <end position="20"/>
    </location>
</feature>
<reference evidence="2 3" key="2">
    <citation type="submission" date="2018-12" db="EMBL/GenBank/DDBJ databases">
        <title>Simiduia agarivorans gen. nov., sp. nov., a marine, agarolytic bacterium isolated from shallow coastal water from Keelung, Taiwan.</title>
        <authorList>
            <person name="Shieh W.Y."/>
        </authorList>
    </citation>
    <scope>NUCLEOTIDE SEQUENCE [LARGE SCALE GENOMIC DNA]</scope>
    <source>
        <strain evidence="2 3">GTF-13</strain>
    </source>
</reference>
<proteinExistence type="predicted"/>
<protein>
    <recommendedName>
        <fullName evidence="4">Secreted protein</fullName>
    </recommendedName>
</protein>
<organism evidence="2 3">
    <name type="scientific">Aestuariirhabdus litorea</name>
    <dbReference type="NCBI Taxonomy" id="2528527"/>
    <lineage>
        <taxon>Bacteria</taxon>
        <taxon>Pseudomonadati</taxon>
        <taxon>Pseudomonadota</taxon>
        <taxon>Gammaproteobacteria</taxon>
        <taxon>Oceanospirillales</taxon>
        <taxon>Aestuariirhabdaceae</taxon>
        <taxon>Aestuariirhabdus</taxon>
    </lineage>
</organism>
<evidence type="ECO:0008006" key="4">
    <source>
        <dbReference type="Google" id="ProtNLM"/>
    </source>
</evidence>
<keyword evidence="3" id="KW-1185">Reference proteome</keyword>
<dbReference type="Proteomes" id="UP000280792">
    <property type="component" value="Unassembled WGS sequence"/>
</dbReference>
<name>A0A3P3VLI6_9GAMM</name>
<dbReference type="RefSeq" id="WP_125013740.1">
    <property type="nucleotide sequence ID" value="NZ_QWEZ01000001.1"/>
</dbReference>
<evidence type="ECO:0000313" key="2">
    <source>
        <dbReference type="EMBL" id="RRJ83611.1"/>
    </source>
</evidence>
<feature type="chain" id="PRO_5018311089" description="Secreted protein" evidence="1">
    <location>
        <begin position="21"/>
        <end position="102"/>
    </location>
</feature>
<accession>A0A3P3VLI6</accession>
<sequence length="102" mass="11263">MTSRIGALLLGLLFSPAGLSAPLPCSLKVPTAGELQQLQASVERAPGYCLPAQVAQVREHNQGLQRQLFLCLGQGRRVADTQRQSLYRYQQLSRQLQERCGQ</sequence>
<dbReference type="AlphaFoldDB" id="A0A3P3VLI6"/>
<comment type="caution">
    <text evidence="2">The sequence shown here is derived from an EMBL/GenBank/DDBJ whole genome shotgun (WGS) entry which is preliminary data.</text>
</comment>
<reference evidence="2 3" key="1">
    <citation type="submission" date="2018-08" db="EMBL/GenBank/DDBJ databases">
        <authorList>
            <person name="Khan S.A."/>
        </authorList>
    </citation>
    <scope>NUCLEOTIDE SEQUENCE [LARGE SCALE GENOMIC DNA]</scope>
    <source>
        <strain evidence="2 3">GTF-13</strain>
    </source>
</reference>
<dbReference type="EMBL" id="QWEZ01000001">
    <property type="protein sequence ID" value="RRJ83611.1"/>
    <property type="molecule type" value="Genomic_DNA"/>
</dbReference>
<evidence type="ECO:0000256" key="1">
    <source>
        <dbReference type="SAM" id="SignalP"/>
    </source>
</evidence>
<keyword evidence="1" id="KW-0732">Signal</keyword>
<evidence type="ECO:0000313" key="3">
    <source>
        <dbReference type="Proteomes" id="UP000280792"/>
    </source>
</evidence>
<gene>
    <name evidence="2" type="ORF">D0544_00350</name>
</gene>